<dbReference type="InterPro" id="IPR001188">
    <property type="entry name" value="Sperm_putr-bd"/>
</dbReference>
<feature type="signal peptide" evidence="7">
    <location>
        <begin position="1"/>
        <end position="25"/>
    </location>
</feature>
<evidence type="ECO:0000256" key="1">
    <source>
        <dbReference type="ARBA" id="ARBA00004418"/>
    </source>
</evidence>
<dbReference type="GO" id="GO:0015846">
    <property type="term" value="P:polyamine transport"/>
    <property type="evidence" value="ECO:0007669"/>
    <property type="project" value="InterPro"/>
</dbReference>
<keyword evidence="2 5" id="KW-0813">Transport</keyword>
<dbReference type="GO" id="GO:0019808">
    <property type="term" value="F:polyamine binding"/>
    <property type="evidence" value="ECO:0007669"/>
    <property type="project" value="InterPro"/>
</dbReference>
<dbReference type="RefSeq" id="WP_025512355.1">
    <property type="nucleotide sequence ID" value="NZ_CP016340.1"/>
</dbReference>
<protein>
    <recommendedName>
        <fullName evidence="5">Putrescine-binding periplasmic protein</fullName>
    </recommendedName>
</protein>
<dbReference type="Pfam" id="PF13416">
    <property type="entry name" value="SBP_bac_8"/>
    <property type="match status" value="1"/>
</dbReference>
<dbReference type="PRINTS" id="PR00909">
    <property type="entry name" value="SPERMDNBNDNG"/>
</dbReference>
<evidence type="ECO:0000256" key="4">
    <source>
        <dbReference type="ARBA" id="ARBA00022764"/>
    </source>
</evidence>
<comment type="function">
    <text evidence="5">Required for the activity of the bacterial periplasmic transport system of putrescine.</text>
</comment>
<feature type="chain" id="PRO_5009816595" description="Putrescine-binding periplasmic protein" evidence="7">
    <location>
        <begin position="26"/>
        <end position="368"/>
    </location>
</feature>
<dbReference type="Proteomes" id="UP000076825">
    <property type="component" value="Chromosome 1"/>
</dbReference>
<keyword evidence="9" id="KW-1185">Reference proteome</keyword>
<evidence type="ECO:0000256" key="5">
    <source>
        <dbReference type="PIRNR" id="PIRNR019574"/>
    </source>
</evidence>
<keyword evidence="4 5" id="KW-0574">Periplasm</keyword>
<proteinExistence type="inferred from homology"/>
<dbReference type="AlphaFoldDB" id="A0A157PZ14"/>
<comment type="similarity">
    <text evidence="5">Belongs to the bacterial solute-binding protein PotD/PotF family.</text>
</comment>
<evidence type="ECO:0000256" key="2">
    <source>
        <dbReference type="ARBA" id="ARBA00022448"/>
    </source>
</evidence>
<dbReference type="EMBL" id="LT546645">
    <property type="protein sequence ID" value="SAI73668.1"/>
    <property type="molecule type" value="Genomic_DNA"/>
</dbReference>
<organism evidence="8 9">
    <name type="scientific">Bordetella trematum</name>
    <dbReference type="NCBI Taxonomy" id="123899"/>
    <lineage>
        <taxon>Bacteria</taxon>
        <taxon>Pseudomonadati</taxon>
        <taxon>Pseudomonadota</taxon>
        <taxon>Betaproteobacteria</taxon>
        <taxon>Burkholderiales</taxon>
        <taxon>Alcaligenaceae</taxon>
        <taxon>Bordetella</taxon>
    </lineage>
</organism>
<dbReference type="PATRIC" id="fig|123899.6.peg.3798"/>
<dbReference type="PIRSF" id="PIRSF019574">
    <property type="entry name" value="Periplasmic_polyamine_BP"/>
    <property type="match status" value="1"/>
</dbReference>
<sequence>MKSSAGMRVVAGLALAAAATSTAMAQSNKVVNVYNWAEYTAPDTLPGFERETGIKARYDVYDNNDTLQAKLLTGKSGYDIVVPSTHYASRQIEGGLFQKLDKSKIPNLKNLDPDIMALVAQVDPGNEYAVPWGYGTNGLGYNVTKVKEIFGPDVDLASWDMLFKPENAAKLKDCGISMLDEAAQVFPAVLKYLGKDPNSDKPEDYKAALEVLKQIRPYIRQFSSSGYIDELAVGDLCMVYGFSGDVMISRSRAKQAKKPYEIDYFIPQGGAPAWFDLMVIPKDAPHPDEAHAFINYIETPEVHAAITNTMFYPNANKEARKHVVKDVADNPMIYPSPEVSKSLYVIKAQPLPVQRLQTRMWAELKSGR</sequence>
<gene>
    <name evidence="8" type="primary">potF_2</name>
    <name evidence="8" type="ORF">SAMEA3906487_03799</name>
</gene>
<dbReference type="Gene3D" id="3.40.190.10">
    <property type="entry name" value="Periplasmic binding protein-like II"/>
    <property type="match status" value="2"/>
</dbReference>
<dbReference type="STRING" id="123899.SAMEA3906487_03799"/>
<dbReference type="InterPro" id="IPR006059">
    <property type="entry name" value="SBP"/>
</dbReference>
<reference evidence="8 9" key="1">
    <citation type="submission" date="2016-04" db="EMBL/GenBank/DDBJ databases">
        <authorList>
            <consortium name="Pathogen Informatics"/>
        </authorList>
    </citation>
    <scope>NUCLEOTIDE SEQUENCE [LARGE SCALE GENOMIC DNA]</scope>
    <source>
        <strain evidence="8 9">H044680328</strain>
    </source>
</reference>
<feature type="binding site" evidence="6">
    <location>
        <position position="38"/>
    </location>
    <ligand>
        <name>spermidine</name>
        <dbReference type="ChEBI" id="CHEBI:57834"/>
    </ligand>
</feature>
<keyword evidence="3 7" id="KW-0732">Signal</keyword>
<dbReference type="GO" id="GO:0042597">
    <property type="term" value="C:periplasmic space"/>
    <property type="evidence" value="ECO:0007669"/>
    <property type="project" value="UniProtKB-SubCell"/>
</dbReference>
<accession>A0A157PZ14</accession>
<evidence type="ECO:0000256" key="6">
    <source>
        <dbReference type="PIRSR" id="PIRSR019574-1"/>
    </source>
</evidence>
<dbReference type="eggNOG" id="COG0687">
    <property type="taxonomic scope" value="Bacteria"/>
</dbReference>
<dbReference type="PANTHER" id="PTHR30222:SF12">
    <property type="entry name" value="NORSPERMIDINE SENSOR"/>
    <property type="match status" value="1"/>
</dbReference>
<dbReference type="CDD" id="cd13659">
    <property type="entry name" value="PBP2_PotF"/>
    <property type="match status" value="1"/>
</dbReference>
<dbReference type="GeneID" id="56588971"/>
<comment type="subcellular location">
    <subcellularLocation>
        <location evidence="1 5">Periplasm</location>
    </subcellularLocation>
</comment>
<dbReference type="OrthoDB" id="9769319at2"/>
<dbReference type="SUPFAM" id="SSF53850">
    <property type="entry name" value="Periplasmic binding protein-like II"/>
    <property type="match status" value="1"/>
</dbReference>
<dbReference type="PANTHER" id="PTHR30222">
    <property type="entry name" value="SPERMIDINE/PUTRESCINE-BINDING PERIPLASMIC PROTEIN"/>
    <property type="match status" value="1"/>
</dbReference>
<dbReference type="KEGG" id="btrm:SAMEA390648703799"/>
<name>A0A157PZ14_9BORD</name>
<evidence type="ECO:0000313" key="9">
    <source>
        <dbReference type="Proteomes" id="UP000076825"/>
    </source>
</evidence>
<evidence type="ECO:0000256" key="7">
    <source>
        <dbReference type="SAM" id="SignalP"/>
    </source>
</evidence>
<evidence type="ECO:0000313" key="8">
    <source>
        <dbReference type="EMBL" id="SAI73668.1"/>
    </source>
</evidence>
<evidence type="ECO:0000256" key="3">
    <source>
        <dbReference type="ARBA" id="ARBA00022729"/>
    </source>
</evidence>